<accession>A0ABD1JFY8</accession>
<dbReference type="GO" id="GO:0005737">
    <property type="term" value="C:cytoplasm"/>
    <property type="evidence" value="ECO:0007669"/>
    <property type="project" value="UniProtKB-SubCell"/>
</dbReference>
<feature type="compositionally biased region" description="Pro residues" evidence="13">
    <location>
        <begin position="745"/>
        <end position="763"/>
    </location>
</feature>
<keyword evidence="4" id="KW-0597">Phosphoprotein</keyword>
<evidence type="ECO:0000256" key="6">
    <source>
        <dbReference type="ARBA" id="ARBA00023242"/>
    </source>
</evidence>
<evidence type="ECO:0000256" key="12">
    <source>
        <dbReference type="ARBA" id="ARBA00079746"/>
    </source>
</evidence>
<evidence type="ECO:0000259" key="14">
    <source>
        <dbReference type="PROSITE" id="PS51186"/>
    </source>
</evidence>
<evidence type="ECO:0000256" key="5">
    <source>
        <dbReference type="ARBA" id="ARBA00022990"/>
    </source>
</evidence>
<proteinExistence type="predicted"/>
<dbReference type="GO" id="GO:0051302">
    <property type="term" value="P:regulation of cell division"/>
    <property type="evidence" value="ECO:0007669"/>
    <property type="project" value="UniProtKB-ARBA"/>
</dbReference>
<comment type="caution">
    <text evidence="15">The sequence shown here is derived from an EMBL/GenBank/DDBJ whole genome shotgun (WGS) entry which is preliminary data.</text>
</comment>
<feature type="compositionally biased region" description="Low complexity" evidence="13">
    <location>
        <begin position="492"/>
        <end position="501"/>
    </location>
</feature>
<dbReference type="Pfam" id="PF00583">
    <property type="entry name" value="Acetyltransf_1"/>
    <property type="match status" value="1"/>
</dbReference>
<evidence type="ECO:0000256" key="8">
    <source>
        <dbReference type="ARBA" id="ARBA00064759"/>
    </source>
</evidence>
<name>A0ABD1JFY8_9TELE</name>
<evidence type="ECO:0000256" key="11">
    <source>
        <dbReference type="ARBA" id="ARBA00079321"/>
    </source>
</evidence>
<feature type="compositionally biased region" description="Gly residues" evidence="13">
    <location>
        <begin position="434"/>
        <end position="456"/>
    </location>
</feature>
<sequence>MEVVGGSQRGGDGGGGEEEEEAVVAAAAGAGAEVAGVAGAVARAVAASEGLEEGEVEGETLLIVEAEDQDQDQDQASLDLSHDQSGDSLNSDVGEEAEERSGWSEDTTAFHCDKCHKWIPAGQLRGEQPSYLKGDNFFKLVCCHCSEDGKESFERMRLTWQQVVMLAMYNLSLEGTGRQGYFRWKEDICAFIGRHWNFLLGSRKKTSTWWSTVAGCLSVGSPTFFRSGAQEFGEPGWWKLVQNRPPTLRPDGDKTSVAALKAKAGPEPLRPNGDKISVAALKAKAGPEQLRPDGDKISVAALKAKAGPEQLRPNGDKISVAALKAKAGPEPLRPDGDKISVDALKAKAPSRPALDPTITVEGLRKRGGRNPVESAMHLKEKRSRTQEAKDIRRAQKEAACGGGGGGERSDRSSSSGGGGGGGGLMVVSGAERSSGGGGGGGGLMVVSGGYGSGGGSSSASSTPVKMSSSSSGPLGRGVGVGAEEEERRRHGAGTCSSDCDSCDSYCDSCDCDCEVIDFSSLSSSDRTPLSSPSHSPSPDFSSPGTPASHSATPSLLSEADLIPDAMPPQALFHDDEELDGESMIDPGMEAIPPASGPPACPCPCPLLPPLGVAAALLVRKKLRPAALIKQEPESEEDEDDLHHLHHHYHHHHHQQQQQQHRVRMRGSYHHHADPHHHHHHHLHDDHQGSADRKVALPIPKDEPAEAGVMLGGGEFGTPSAASSGGGAGGGVPPRVGAGNDCAPSSSPPSPPPSSSSGPRPPRLAPLGPHEERALLRRLEACPQALAVTPEARRLRRKLLVRQALRERGRPLLDLDKAVSAALCLVGGVYGGVAATVGGQGGGGGGAGGGGSAGEGGVVGRGGGAGGDGTGGVGRATMMMMMMRKYRTSGQDMRILDRFQTPVSSRKSVQQQSVSFWHRLMGTDMGINQGIKSAYTSRVLKPFIRRDYETRPLKLRLLAEIRAHPHRHADGWRPPAEAPIDYCYVRPNHIASVNAMCNDMFWPGVDLSECLQYPDFSVVALYKKVVVGFGFMVPDVKYNEAYISFLLVHPEWRRAGIATFMIYHLIQTCMGKDVTLHVSASNPAMLLYQKFGFKTEEYVLDFYDKYYPVDSNECRHAFFLRLRR</sequence>
<keyword evidence="16" id="KW-1185">Reference proteome</keyword>
<dbReference type="Proteomes" id="UP001591681">
    <property type="component" value="Unassembled WGS sequence"/>
</dbReference>
<dbReference type="PROSITE" id="PS51186">
    <property type="entry name" value="GNAT"/>
    <property type="match status" value="1"/>
</dbReference>
<comment type="subunit">
    <text evidence="8">Interacts with the LIM 1 domain of CSRP2. Component of the ADA2A-containing complex (ATAC), composed of CSRP2BP, KAT2A, TADA2L, TADA3L, ZZ3, MBIP, WDR5, YEATS2, CCDC101 and DR1. In the complex, it probably interacts directly with KAT2A, MBIP and WDR5.</text>
</comment>
<keyword evidence="6" id="KW-0539">Nucleus</keyword>
<feature type="compositionally biased region" description="Low complexity" evidence="13">
    <location>
        <begin position="522"/>
        <end position="543"/>
    </location>
</feature>
<feature type="region of interest" description="Disordered" evidence="13">
    <location>
        <begin position="348"/>
        <end position="501"/>
    </location>
</feature>
<feature type="region of interest" description="Disordered" evidence="13">
    <location>
        <begin position="1"/>
        <end position="24"/>
    </location>
</feature>
<keyword evidence="3" id="KW-0963">Cytoplasm</keyword>
<dbReference type="FunFam" id="3.90.980.20:FF:000004">
    <property type="entry name" value="Cysteine-rich protein 2-binding protein-like"/>
    <property type="match status" value="1"/>
</dbReference>
<evidence type="ECO:0000313" key="15">
    <source>
        <dbReference type="EMBL" id="KAL2086078.1"/>
    </source>
</evidence>
<feature type="compositionally biased region" description="Low complexity" evidence="13">
    <location>
        <begin position="732"/>
        <end position="744"/>
    </location>
</feature>
<dbReference type="EMBL" id="JBHFQA010000015">
    <property type="protein sequence ID" value="KAL2086078.1"/>
    <property type="molecule type" value="Genomic_DNA"/>
</dbReference>
<feature type="region of interest" description="Disordered" evidence="13">
    <location>
        <begin position="646"/>
        <end position="691"/>
    </location>
</feature>
<evidence type="ECO:0000256" key="9">
    <source>
        <dbReference type="ARBA" id="ARBA00068048"/>
    </source>
</evidence>
<evidence type="ECO:0000313" key="16">
    <source>
        <dbReference type="Proteomes" id="UP001591681"/>
    </source>
</evidence>
<dbReference type="GO" id="GO:0005634">
    <property type="term" value="C:nucleus"/>
    <property type="evidence" value="ECO:0007669"/>
    <property type="project" value="UniProtKB-SubCell"/>
</dbReference>
<comment type="function">
    <text evidence="7">Component of the ATAC complex, a complex with histone acetyltransferase activity on histones H3 and H4. May function as a scaffold for the ATAC complex to promote ATAC complex stability. Has also weak histone acetyltransferase activity toward histone H4. Required for the normal progression through G1 and G2/M phases of the cell cycle.</text>
</comment>
<feature type="region of interest" description="Disordered" evidence="13">
    <location>
        <begin position="522"/>
        <end position="553"/>
    </location>
</feature>
<feature type="region of interest" description="Disordered" evidence="13">
    <location>
        <begin position="70"/>
        <end position="104"/>
    </location>
</feature>
<evidence type="ECO:0000256" key="2">
    <source>
        <dbReference type="ARBA" id="ARBA00004496"/>
    </source>
</evidence>
<organism evidence="15 16">
    <name type="scientific">Coilia grayii</name>
    <name type="common">Gray's grenadier anchovy</name>
    <dbReference type="NCBI Taxonomy" id="363190"/>
    <lineage>
        <taxon>Eukaryota</taxon>
        <taxon>Metazoa</taxon>
        <taxon>Chordata</taxon>
        <taxon>Craniata</taxon>
        <taxon>Vertebrata</taxon>
        <taxon>Euteleostomi</taxon>
        <taxon>Actinopterygii</taxon>
        <taxon>Neopterygii</taxon>
        <taxon>Teleostei</taxon>
        <taxon>Clupei</taxon>
        <taxon>Clupeiformes</taxon>
        <taxon>Clupeoidei</taxon>
        <taxon>Engraulidae</taxon>
        <taxon>Coilinae</taxon>
        <taxon>Coilia</taxon>
    </lineage>
</organism>
<dbReference type="CDD" id="cd04301">
    <property type="entry name" value="NAT_SF"/>
    <property type="match status" value="1"/>
</dbReference>
<evidence type="ECO:0000256" key="10">
    <source>
        <dbReference type="ARBA" id="ARBA00077405"/>
    </source>
</evidence>
<feature type="compositionally biased region" description="Gly residues" evidence="13">
    <location>
        <begin position="415"/>
        <end position="424"/>
    </location>
</feature>
<keyword evidence="5" id="KW-0007">Acetylation</keyword>
<evidence type="ECO:0000256" key="3">
    <source>
        <dbReference type="ARBA" id="ARBA00022490"/>
    </source>
</evidence>
<feature type="compositionally biased region" description="Polar residues" evidence="13">
    <location>
        <begin position="544"/>
        <end position="553"/>
    </location>
</feature>
<dbReference type="PANTHER" id="PTHR20916:SF26">
    <property type="entry name" value="CYSTEINE-RICH PROTEIN 2-BINDING PROTEIN"/>
    <property type="match status" value="1"/>
</dbReference>
<dbReference type="AlphaFoldDB" id="A0ABD1JFY8"/>
<dbReference type="PANTHER" id="PTHR20916">
    <property type="entry name" value="CYSTEINE AND GLYCINE-RICH PROTEIN 2 BINDING PROTEIN"/>
    <property type="match status" value="1"/>
</dbReference>
<dbReference type="GO" id="GO:0140672">
    <property type="term" value="C:ATAC complex"/>
    <property type="evidence" value="ECO:0007669"/>
    <property type="project" value="UniProtKB-ARBA"/>
</dbReference>
<evidence type="ECO:0000256" key="4">
    <source>
        <dbReference type="ARBA" id="ARBA00022553"/>
    </source>
</evidence>
<dbReference type="InterPro" id="IPR000182">
    <property type="entry name" value="GNAT_dom"/>
</dbReference>
<feature type="region of interest" description="Disordered" evidence="13">
    <location>
        <begin position="703"/>
        <end position="767"/>
    </location>
</feature>
<dbReference type="FunFam" id="3.40.630.30:FF:000013">
    <property type="entry name" value="cysteine-rich protein 2-binding protein-like"/>
    <property type="match status" value="1"/>
</dbReference>
<dbReference type="Gene3D" id="3.90.980.20">
    <property type="match status" value="1"/>
</dbReference>
<dbReference type="SUPFAM" id="SSF55729">
    <property type="entry name" value="Acyl-CoA N-acyltransferases (Nat)"/>
    <property type="match status" value="1"/>
</dbReference>
<feature type="compositionally biased region" description="Low complexity" evidence="13">
    <location>
        <begin position="457"/>
        <end position="471"/>
    </location>
</feature>
<dbReference type="Gene3D" id="3.40.630.30">
    <property type="match status" value="1"/>
</dbReference>
<feature type="compositionally biased region" description="Basic and acidic residues" evidence="13">
    <location>
        <begin position="682"/>
        <end position="691"/>
    </location>
</feature>
<dbReference type="InterPro" id="IPR016181">
    <property type="entry name" value="Acyl_CoA_acyltransferase"/>
</dbReference>
<dbReference type="GO" id="GO:0051726">
    <property type="term" value="P:regulation of cell cycle"/>
    <property type="evidence" value="ECO:0007669"/>
    <property type="project" value="UniProtKB-ARBA"/>
</dbReference>
<feature type="compositionally biased region" description="Basic and acidic residues" evidence="13">
    <location>
        <begin position="383"/>
        <end position="396"/>
    </location>
</feature>
<protein>
    <recommendedName>
        <fullName evidence="9">Cysteine-rich protein 2-binding protein</fullName>
    </recommendedName>
    <alternativeName>
        <fullName evidence="11">ADA2A-containing complex subunit 2</fullName>
    </alternativeName>
    <alternativeName>
        <fullName evidence="12">CRP2-binding partner</fullName>
    </alternativeName>
    <alternativeName>
        <fullName evidence="10">Lysine acetyltransferase 14</fullName>
    </alternativeName>
</protein>
<comment type="subcellular location">
    <subcellularLocation>
        <location evidence="2">Cytoplasm</location>
    </subcellularLocation>
    <subcellularLocation>
        <location evidence="1">Nucleus</location>
    </subcellularLocation>
</comment>
<evidence type="ECO:0000256" key="7">
    <source>
        <dbReference type="ARBA" id="ARBA00053435"/>
    </source>
</evidence>
<evidence type="ECO:0000256" key="1">
    <source>
        <dbReference type="ARBA" id="ARBA00004123"/>
    </source>
</evidence>
<evidence type="ECO:0000256" key="13">
    <source>
        <dbReference type="SAM" id="MobiDB-lite"/>
    </source>
</evidence>
<gene>
    <name evidence="15" type="ORF">ACEWY4_017137</name>
</gene>
<feature type="domain" description="N-acetyltransferase" evidence="14">
    <location>
        <begin position="979"/>
        <end position="1123"/>
    </location>
</feature>
<feature type="compositionally biased region" description="Basic residues" evidence="13">
    <location>
        <begin position="646"/>
        <end position="681"/>
    </location>
</feature>
<reference evidence="15 16" key="1">
    <citation type="submission" date="2024-09" db="EMBL/GenBank/DDBJ databases">
        <title>A chromosome-level genome assembly of Gray's grenadier anchovy, Coilia grayii.</title>
        <authorList>
            <person name="Fu Z."/>
        </authorList>
    </citation>
    <scope>NUCLEOTIDE SEQUENCE [LARGE SCALE GENOMIC DNA]</scope>
    <source>
        <strain evidence="15">G4</strain>
        <tissue evidence="15">Muscle</tissue>
    </source>
</reference>